<reference evidence="2" key="1">
    <citation type="journal article" date="2017" name="bioRxiv">
        <title>Comparative analysis of the genomes of Stylophora pistillata and Acropora digitifera provides evidence for extensive differences between species of corals.</title>
        <authorList>
            <person name="Voolstra C.R."/>
            <person name="Li Y."/>
            <person name="Liew Y.J."/>
            <person name="Baumgarten S."/>
            <person name="Zoccola D."/>
            <person name="Flot J.-F."/>
            <person name="Tambutte S."/>
            <person name="Allemand D."/>
            <person name="Aranda M."/>
        </authorList>
    </citation>
    <scope>NUCLEOTIDE SEQUENCE [LARGE SCALE GENOMIC DNA]</scope>
</reference>
<keyword evidence="2" id="KW-1185">Reference proteome</keyword>
<gene>
    <name evidence="1" type="ORF">AWC38_SpisGene13003</name>
</gene>
<dbReference type="EMBL" id="LSMT01000238">
    <property type="protein sequence ID" value="PFX22481.1"/>
    <property type="molecule type" value="Genomic_DNA"/>
</dbReference>
<evidence type="ECO:0000313" key="1">
    <source>
        <dbReference type="EMBL" id="PFX22481.1"/>
    </source>
</evidence>
<dbReference type="Proteomes" id="UP000225706">
    <property type="component" value="Unassembled WGS sequence"/>
</dbReference>
<dbReference type="OrthoDB" id="5985873at2759"/>
<proteinExistence type="predicted"/>
<sequence length="250" mass="28126">MADTININVTYNKTKRVISYKKDGDVQGFSRLFLQVFSDVLPCKVTPIQVKFLQHDDKMGAEDYQELQNNDKLDDNKRIRAFVWKEEDISPLKINAIYQLWSPVSQKNDGLLERLPNTDNKNVACSGSFGTGDNTHWTTVDKTQDFGDPASFAFVFEDATTNKKYALKGNGEGNEVTTEEEDMITDKSDVFQPTSIGAGIFSWLKQYDTELYLGCDHEGKVTLVKDEFAEENPSSQIIFSFGKVGVASNN</sequence>
<name>A0A2B4RXY5_STYPI</name>
<dbReference type="AlphaFoldDB" id="A0A2B4RXY5"/>
<accession>A0A2B4RXY5</accession>
<evidence type="ECO:0000313" key="2">
    <source>
        <dbReference type="Proteomes" id="UP000225706"/>
    </source>
</evidence>
<comment type="caution">
    <text evidence="1">The sequence shown here is derived from an EMBL/GenBank/DDBJ whole genome shotgun (WGS) entry which is preliminary data.</text>
</comment>
<organism evidence="1 2">
    <name type="scientific">Stylophora pistillata</name>
    <name type="common">Smooth cauliflower coral</name>
    <dbReference type="NCBI Taxonomy" id="50429"/>
    <lineage>
        <taxon>Eukaryota</taxon>
        <taxon>Metazoa</taxon>
        <taxon>Cnidaria</taxon>
        <taxon>Anthozoa</taxon>
        <taxon>Hexacorallia</taxon>
        <taxon>Scleractinia</taxon>
        <taxon>Astrocoeniina</taxon>
        <taxon>Pocilloporidae</taxon>
        <taxon>Stylophora</taxon>
    </lineage>
</organism>
<protein>
    <submittedName>
        <fullName evidence="1">Uncharacterized protein</fullName>
    </submittedName>
</protein>